<dbReference type="RefSeq" id="WP_133493790.1">
    <property type="nucleotide sequence ID" value="NZ_BMLU01000001.1"/>
</dbReference>
<dbReference type="GO" id="GO:0016491">
    <property type="term" value="F:oxidoreductase activity"/>
    <property type="evidence" value="ECO:0007669"/>
    <property type="project" value="UniProtKB-KW"/>
</dbReference>
<dbReference type="OrthoDB" id="9812986at2"/>
<accession>A0A4R6FZK1</accession>
<dbReference type="InterPro" id="IPR002347">
    <property type="entry name" value="SDR_fam"/>
</dbReference>
<proteinExistence type="inferred from homology"/>
<dbReference type="AlphaFoldDB" id="A0A4R6FZK1"/>
<comment type="similarity">
    <text evidence="1">Belongs to the short-chain dehydrogenases/reductases (SDR) family.</text>
</comment>
<dbReference type="PRINTS" id="PR00081">
    <property type="entry name" value="GDHRDH"/>
</dbReference>
<dbReference type="PANTHER" id="PTHR24321">
    <property type="entry name" value="DEHYDROGENASES, SHORT CHAIN"/>
    <property type="match status" value="1"/>
</dbReference>
<dbReference type="EMBL" id="SNWD01000001">
    <property type="protein sequence ID" value="TDN86585.1"/>
    <property type="molecule type" value="Genomic_DNA"/>
</dbReference>
<evidence type="ECO:0000313" key="4">
    <source>
        <dbReference type="Proteomes" id="UP000295493"/>
    </source>
</evidence>
<dbReference type="Pfam" id="PF13561">
    <property type="entry name" value="adh_short_C2"/>
    <property type="match status" value="1"/>
</dbReference>
<dbReference type="SUPFAM" id="SSF51735">
    <property type="entry name" value="NAD(P)-binding Rossmann-fold domains"/>
    <property type="match status" value="1"/>
</dbReference>
<dbReference type="FunFam" id="3.40.50.720:FF:000084">
    <property type="entry name" value="Short-chain dehydrogenase reductase"/>
    <property type="match status" value="1"/>
</dbReference>
<keyword evidence="2" id="KW-0560">Oxidoreductase</keyword>
<dbReference type="PRINTS" id="PR00080">
    <property type="entry name" value="SDRFAMILY"/>
</dbReference>
<keyword evidence="4" id="KW-1185">Reference proteome</keyword>
<reference evidence="3 4" key="1">
    <citation type="submission" date="2019-03" db="EMBL/GenBank/DDBJ databases">
        <title>Genomic Encyclopedia of Type Strains, Phase IV (KMG-IV): sequencing the most valuable type-strain genomes for metagenomic binning, comparative biology and taxonomic classification.</title>
        <authorList>
            <person name="Goeker M."/>
        </authorList>
    </citation>
    <scope>NUCLEOTIDE SEQUENCE [LARGE SCALE GENOMIC DNA]</scope>
    <source>
        <strain evidence="3 4">DSM 25059</strain>
    </source>
</reference>
<evidence type="ECO:0000256" key="1">
    <source>
        <dbReference type="ARBA" id="ARBA00006484"/>
    </source>
</evidence>
<dbReference type="InterPro" id="IPR036291">
    <property type="entry name" value="NAD(P)-bd_dom_sf"/>
</dbReference>
<comment type="caution">
    <text evidence="3">The sequence shown here is derived from an EMBL/GenBank/DDBJ whole genome shotgun (WGS) entry which is preliminary data.</text>
</comment>
<protein>
    <submittedName>
        <fullName evidence="3">NAD(P)-dependent dehydrogenase (Short-subunit alcohol dehydrogenase family)</fullName>
    </submittedName>
</protein>
<gene>
    <name evidence="3" type="ORF">EV664_101156</name>
</gene>
<dbReference type="Proteomes" id="UP000295493">
    <property type="component" value="Unassembled WGS sequence"/>
</dbReference>
<dbReference type="CDD" id="cd05233">
    <property type="entry name" value="SDR_c"/>
    <property type="match status" value="1"/>
</dbReference>
<dbReference type="NCBIfam" id="NF005559">
    <property type="entry name" value="PRK07231.1"/>
    <property type="match status" value="1"/>
</dbReference>
<dbReference type="Gene3D" id="3.40.50.720">
    <property type="entry name" value="NAD(P)-binding Rossmann-like Domain"/>
    <property type="match status" value="1"/>
</dbReference>
<sequence length="266" mass="27096">MGSFTGKSVIVTGAGSGIGRATAMAFAAEGAQVVAGDRSEAVHATVELIRSAGGSAYGIQGDAGEEADVIALVDTACDRHGGLDIFHANAGISGGLTGLFDCTVDLWQDILRINLIGPFLAIKYGALKMVERGKGAIVCTASVAGLRSGAGGVPYSASKAGVINLVQTSAQQLSGSNVRVNAVCPGLIETGMTKFAYEHARAAGKTDRIGRLNPMRRGGEPEEIARTVLFLASDDASYINGQAIAVDGGLSSSHPVTRQEFGKTAA</sequence>
<evidence type="ECO:0000313" key="3">
    <source>
        <dbReference type="EMBL" id="TDN86585.1"/>
    </source>
</evidence>
<evidence type="ECO:0000256" key="2">
    <source>
        <dbReference type="ARBA" id="ARBA00023002"/>
    </source>
</evidence>
<name>A0A4R6FZK1_9SPHN</name>
<dbReference type="PANTHER" id="PTHR24321:SF8">
    <property type="entry name" value="ESTRADIOL 17-BETA-DEHYDROGENASE 8-RELATED"/>
    <property type="match status" value="1"/>
</dbReference>
<organism evidence="3 4">
    <name type="scientific">Stakelama pacifica</name>
    <dbReference type="NCBI Taxonomy" id="517720"/>
    <lineage>
        <taxon>Bacteria</taxon>
        <taxon>Pseudomonadati</taxon>
        <taxon>Pseudomonadota</taxon>
        <taxon>Alphaproteobacteria</taxon>
        <taxon>Sphingomonadales</taxon>
        <taxon>Sphingomonadaceae</taxon>
        <taxon>Stakelama</taxon>
    </lineage>
</organism>